<accession>A0A6M0CPR4</accession>
<evidence type="ECO:0000256" key="1">
    <source>
        <dbReference type="SAM" id="Phobius"/>
    </source>
</evidence>
<dbReference type="EMBL" id="JAABOQ010000005">
    <property type="protein sequence ID" value="NER18024.1"/>
    <property type="molecule type" value="Genomic_DNA"/>
</dbReference>
<reference evidence="2 3" key="1">
    <citation type="submission" date="2020-01" db="EMBL/GenBank/DDBJ databases">
        <title>Spongiivirga citrea KCTC 32990T.</title>
        <authorList>
            <person name="Wang G."/>
        </authorList>
    </citation>
    <scope>NUCLEOTIDE SEQUENCE [LARGE SCALE GENOMIC DNA]</scope>
    <source>
        <strain evidence="2 3">KCTC 32990</strain>
    </source>
</reference>
<comment type="caution">
    <text evidence="2">The sequence shown here is derived from an EMBL/GenBank/DDBJ whole genome shotgun (WGS) entry which is preliminary data.</text>
</comment>
<organism evidence="2 3">
    <name type="scientific">Spongiivirga citrea</name>
    <dbReference type="NCBI Taxonomy" id="1481457"/>
    <lineage>
        <taxon>Bacteria</taxon>
        <taxon>Pseudomonadati</taxon>
        <taxon>Bacteroidota</taxon>
        <taxon>Flavobacteriia</taxon>
        <taxon>Flavobacteriales</taxon>
        <taxon>Flavobacteriaceae</taxon>
        <taxon>Spongiivirga</taxon>
    </lineage>
</organism>
<keyword evidence="3" id="KW-1185">Reference proteome</keyword>
<feature type="transmembrane region" description="Helical" evidence="1">
    <location>
        <begin position="912"/>
        <end position="937"/>
    </location>
</feature>
<dbReference type="RefSeq" id="WP_164032708.1">
    <property type="nucleotide sequence ID" value="NZ_JAABOQ010000005.1"/>
</dbReference>
<evidence type="ECO:0000313" key="3">
    <source>
        <dbReference type="Proteomes" id="UP000474296"/>
    </source>
</evidence>
<dbReference type="PROSITE" id="PS51257">
    <property type="entry name" value="PROKAR_LIPOPROTEIN"/>
    <property type="match status" value="1"/>
</dbReference>
<protein>
    <submittedName>
        <fullName evidence="2">Uncharacterized protein</fullName>
    </submittedName>
</protein>
<sequence length="1009" mass="112903">MKNQLSRRLFFQQLVLAGAGAYMLPLLQACDANSKFKIPEGSGVQPFKTWEEMLYALSYSPDNFQAKRDRLVQEKDPQAMFNFVRDELILLPSDDQYFRAIKNGFQYGTSGALRTGMATPREKANILRDMLVTAGFEARLVYEHIELSEDEVKNILFRETQTLFEPPVPKRQYKKWKKALQFPDGNGMVNETPDVVEQAKQLATSLLEKVSPKQRKEDSTIRFHFGNRNVPAVALKQNGQELYLHLFDPSVAYGMMHPTNVYGKVYDLPEIDEPDMDVTISLKATNSFNMREEDTLLTATYKASELAGNQLKVNFLNNLTFEEMATQTIGSINTFTPSIALQDMSKDAAYLEERSFLGEPITLSGEKVFEQATMFAELNSQDNKPGLVDNVTKMTATVKPKVFPQVELELRPVNAEGNVVEGLTASNFKIEDNGQVVRGILRRNLIAPKVLIVYDTSGSMPSAYRGAGMDEFVKKTKESILQDYPHAKVDTWKVGSNVYTSALRASQTDNDLVLYATDAHNGDTYDPKFKSFYDAGPPIIYLNVYESDTFYKYLRKNLDFTEIPASDTEATIAKVNTFLGEMELTPYVFQYNAFEEEGQHQVTISLNKTIHQANTIYTFPETIDAAVGKRLVGLSLYIKVSGQYEQRKLIAGYDRIVHSRRPTVAMANAVHEAMMGSMTMAFEHAGATDSIRFSEYLQSLLSTRSWMEPYLKNDTKAALEAIKKGGFDYPSVFLSMMQSIQQSVNTNSATYVKGLRIGVLTITPALFTKNSRISFDYLRTSQYRTLTKSGTGWFLANAQKTAQLALLEASVFPENTHNQLQNLELAFSENLPKGIYNADFLGENYRYFYEYIFRGGKLNFFDASAEKLAFWSIDHYYGELYGMLPDLTGGGGQSVAQQLKRIDDVVKEYQRLLGAMNLGIMAAGGGLALGIVSAYSLTLVRLYAFASEAIVIMDASGMDDKIRKAIAELACNVYKEILYTGLGPIGTGMAGVENLIAMMGGSYSFVSCP</sequence>
<name>A0A6M0CPR4_9FLAO</name>
<gene>
    <name evidence="2" type="ORF">GWK10_12430</name>
</gene>
<proteinExistence type="predicted"/>
<keyword evidence="1" id="KW-0472">Membrane</keyword>
<keyword evidence="1" id="KW-1133">Transmembrane helix</keyword>
<keyword evidence="1" id="KW-0812">Transmembrane</keyword>
<evidence type="ECO:0000313" key="2">
    <source>
        <dbReference type="EMBL" id="NER18024.1"/>
    </source>
</evidence>
<dbReference type="AlphaFoldDB" id="A0A6M0CPR4"/>
<dbReference type="InterPro" id="IPR006311">
    <property type="entry name" value="TAT_signal"/>
</dbReference>
<dbReference type="Proteomes" id="UP000474296">
    <property type="component" value="Unassembled WGS sequence"/>
</dbReference>
<dbReference type="PROSITE" id="PS51318">
    <property type="entry name" value="TAT"/>
    <property type="match status" value="1"/>
</dbReference>